<evidence type="ECO:0000256" key="1">
    <source>
        <dbReference type="ARBA" id="ARBA00004141"/>
    </source>
</evidence>
<evidence type="ECO:0000313" key="8">
    <source>
        <dbReference type="EMBL" id="EGG00546.1"/>
    </source>
</evidence>
<keyword evidence="3 7" id="KW-0812">Transmembrane</keyword>
<evidence type="ECO:0000256" key="2">
    <source>
        <dbReference type="ARBA" id="ARBA00022448"/>
    </source>
</evidence>
<evidence type="ECO:0008006" key="10">
    <source>
        <dbReference type="Google" id="ProtNLM"/>
    </source>
</evidence>
<evidence type="ECO:0000313" key="9">
    <source>
        <dbReference type="Proteomes" id="UP000001072"/>
    </source>
</evidence>
<dbReference type="Proteomes" id="UP000001072">
    <property type="component" value="Unassembled WGS sequence"/>
</dbReference>
<sequence length="415" mass="46187">MPSDYPLYDSRNSSHEAFRRKVVRKIDLYTIPCVVSLYLACFVDRSNIGNAKHRQLCDGENPIKSHFAQGGGEDLVAIFGFLLGCCEDALGTPGKLHAEEGILTILVAAVVWFFLSSSLETAPYLNSTEREFAVMRLRRFEDHLDNTGVKLKSTGKKSEDQTVETEASYETEGGSPGPEAFEWIEVRRAFSDPQVWLIGLSDISFSIPLAGLSFFLPTWSALLADRWGIRGPIVLACVPVGIIGCKHQFSATVKNERFRFSQKDLYSSISSDFKDSLLIFSNGTTTRYAAFFLIFSGLFPVIPCIACIIPINTSGATKRATCVGIQGMIQGMALLIGPFIYIKGDPVEKGHKISLALICTTWLFTAANVLYCQFENSRKSSGRRDHLLEQYREKFRAGETRAPIGDRHPKFRFTL</sequence>
<dbReference type="RefSeq" id="XP_007416193.1">
    <property type="nucleotide sequence ID" value="XM_007416131.1"/>
</dbReference>
<comment type="subcellular location">
    <subcellularLocation>
        <location evidence="1">Membrane</location>
        <topology evidence="1">Multi-pass membrane protein</topology>
    </subcellularLocation>
</comment>
<evidence type="ECO:0000256" key="5">
    <source>
        <dbReference type="ARBA" id="ARBA00023136"/>
    </source>
</evidence>
<proteinExistence type="predicted"/>
<dbReference type="GeneID" id="18930899"/>
<name>F4S488_MELLP</name>
<keyword evidence="2" id="KW-0813">Transport</keyword>
<dbReference type="PANTHER" id="PTHR43791">
    <property type="entry name" value="PERMEASE-RELATED"/>
    <property type="match status" value="1"/>
</dbReference>
<reference evidence="9" key="1">
    <citation type="journal article" date="2011" name="Proc. Natl. Acad. Sci. U.S.A.">
        <title>Obligate biotrophy features unraveled by the genomic analysis of rust fungi.</title>
        <authorList>
            <person name="Duplessis S."/>
            <person name="Cuomo C.A."/>
            <person name="Lin Y.-C."/>
            <person name="Aerts A."/>
            <person name="Tisserant E."/>
            <person name="Veneault-Fourrey C."/>
            <person name="Joly D.L."/>
            <person name="Hacquard S."/>
            <person name="Amselem J."/>
            <person name="Cantarel B.L."/>
            <person name="Chiu R."/>
            <person name="Coutinho P.M."/>
            <person name="Feau N."/>
            <person name="Field M."/>
            <person name="Frey P."/>
            <person name="Gelhaye E."/>
            <person name="Goldberg J."/>
            <person name="Grabherr M.G."/>
            <person name="Kodira C.D."/>
            <person name="Kohler A."/>
            <person name="Kuees U."/>
            <person name="Lindquist E.A."/>
            <person name="Lucas S.M."/>
            <person name="Mago R."/>
            <person name="Mauceli E."/>
            <person name="Morin E."/>
            <person name="Murat C."/>
            <person name="Pangilinan J.L."/>
            <person name="Park R."/>
            <person name="Pearson M."/>
            <person name="Quesneville H."/>
            <person name="Rouhier N."/>
            <person name="Sakthikumar S."/>
            <person name="Salamov A.A."/>
            <person name="Schmutz J."/>
            <person name="Selles B."/>
            <person name="Shapiro H."/>
            <person name="Tanguay P."/>
            <person name="Tuskan G.A."/>
            <person name="Henrissat B."/>
            <person name="Van de Peer Y."/>
            <person name="Rouze P."/>
            <person name="Ellis J.G."/>
            <person name="Dodds P.N."/>
            <person name="Schein J.E."/>
            <person name="Zhong S."/>
            <person name="Hamelin R.C."/>
            <person name="Grigoriev I.V."/>
            <person name="Szabo L.J."/>
            <person name="Martin F."/>
        </authorList>
    </citation>
    <scope>NUCLEOTIDE SEQUENCE [LARGE SCALE GENOMIC DNA]</scope>
    <source>
        <strain evidence="9">98AG31 / pathotype 3-4-7</strain>
    </source>
</reference>
<gene>
    <name evidence="8" type="ORF">MELLADRAFT_67775</name>
</gene>
<dbReference type="InParanoid" id="F4S488"/>
<dbReference type="KEGG" id="mlr:MELLADRAFT_67775"/>
<evidence type="ECO:0000256" key="6">
    <source>
        <dbReference type="SAM" id="MobiDB-lite"/>
    </source>
</evidence>
<dbReference type="AlphaFoldDB" id="F4S488"/>
<feature type="transmembrane region" description="Helical" evidence="7">
    <location>
        <begin position="353"/>
        <end position="374"/>
    </location>
</feature>
<keyword evidence="4 7" id="KW-1133">Transmembrane helix</keyword>
<evidence type="ECO:0000256" key="4">
    <source>
        <dbReference type="ARBA" id="ARBA00022989"/>
    </source>
</evidence>
<evidence type="ECO:0000256" key="3">
    <source>
        <dbReference type="ARBA" id="ARBA00022692"/>
    </source>
</evidence>
<dbReference type="FunCoup" id="F4S488">
    <property type="interactions" value="75"/>
</dbReference>
<organism evidence="9">
    <name type="scientific">Melampsora larici-populina (strain 98AG31 / pathotype 3-4-7)</name>
    <name type="common">Poplar leaf rust fungus</name>
    <dbReference type="NCBI Taxonomy" id="747676"/>
    <lineage>
        <taxon>Eukaryota</taxon>
        <taxon>Fungi</taxon>
        <taxon>Dikarya</taxon>
        <taxon>Basidiomycota</taxon>
        <taxon>Pucciniomycotina</taxon>
        <taxon>Pucciniomycetes</taxon>
        <taxon>Pucciniales</taxon>
        <taxon>Melampsoraceae</taxon>
        <taxon>Melampsora</taxon>
    </lineage>
</organism>
<dbReference type="OrthoDB" id="2962993at2759"/>
<feature type="region of interest" description="Disordered" evidence="6">
    <location>
        <begin position="151"/>
        <end position="176"/>
    </location>
</feature>
<dbReference type="SUPFAM" id="SSF103473">
    <property type="entry name" value="MFS general substrate transporter"/>
    <property type="match status" value="1"/>
</dbReference>
<evidence type="ECO:0000256" key="7">
    <source>
        <dbReference type="SAM" id="Phobius"/>
    </source>
</evidence>
<dbReference type="HOGENOM" id="CLU_001265_0_1_1"/>
<dbReference type="InterPro" id="IPR036259">
    <property type="entry name" value="MFS_trans_sf"/>
</dbReference>
<keyword evidence="9" id="KW-1185">Reference proteome</keyword>
<protein>
    <recommendedName>
        <fullName evidence="10">Major facilitator superfamily (MFS) profile domain-containing protein</fullName>
    </recommendedName>
</protein>
<dbReference type="eggNOG" id="KOG2533">
    <property type="taxonomic scope" value="Eukaryota"/>
</dbReference>
<feature type="transmembrane region" description="Helical" evidence="7">
    <location>
        <begin position="288"/>
        <end position="311"/>
    </location>
</feature>
<dbReference type="GO" id="GO:0022857">
    <property type="term" value="F:transmembrane transporter activity"/>
    <property type="evidence" value="ECO:0007669"/>
    <property type="project" value="TreeGrafter"/>
</dbReference>
<accession>F4S488</accession>
<dbReference type="GO" id="GO:0016020">
    <property type="term" value="C:membrane"/>
    <property type="evidence" value="ECO:0007669"/>
    <property type="project" value="UniProtKB-SubCell"/>
</dbReference>
<dbReference type="PANTHER" id="PTHR43791:SF36">
    <property type="entry name" value="TRANSPORTER, PUTATIVE (AFU_ORTHOLOGUE AFUA_6G08340)-RELATED"/>
    <property type="match status" value="1"/>
</dbReference>
<dbReference type="VEuPathDB" id="FungiDB:MELLADRAFT_67775"/>
<keyword evidence="5 7" id="KW-0472">Membrane</keyword>
<dbReference type="EMBL" id="GL883146">
    <property type="protein sequence ID" value="EGG00546.1"/>
    <property type="molecule type" value="Genomic_DNA"/>
</dbReference>
<feature type="transmembrane region" description="Helical" evidence="7">
    <location>
        <begin position="323"/>
        <end position="341"/>
    </location>
</feature>